<accession>A0A840VFJ0</accession>
<organism evidence="3 4">
    <name type="scientific">Acidocella aromatica</name>
    <dbReference type="NCBI Taxonomy" id="1303579"/>
    <lineage>
        <taxon>Bacteria</taxon>
        <taxon>Pseudomonadati</taxon>
        <taxon>Pseudomonadota</taxon>
        <taxon>Alphaproteobacteria</taxon>
        <taxon>Acetobacterales</taxon>
        <taxon>Acidocellaceae</taxon>
        <taxon>Acidocella</taxon>
    </lineage>
</organism>
<gene>
    <name evidence="3" type="ORF">HNP71_000209</name>
</gene>
<evidence type="ECO:0000256" key="1">
    <source>
        <dbReference type="SAM" id="Coils"/>
    </source>
</evidence>
<dbReference type="RefSeq" id="WP_183264990.1">
    <property type="nucleotide sequence ID" value="NZ_JACHFJ010000001.1"/>
</dbReference>
<keyword evidence="1" id="KW-0175">Coiled coil</keyword>
<feature type="compositionally biased region" description="Low complexity" evidence="2">
    <location>
        <begin position="122"/>
        <end position="153"/>
    </location>
</feature>
<comment type="caution">
    <text evidence="3">The sequence shown here is derived from an EMBL/GenBank/DDBJ whole genome shotgun (WGS) entry which is preliminary data.</text>
</comment>
<evidence type="ECO:0000256" key="2">
    <source>
        <dbReference type="SAM" id="MobiDB-lite"/>
    </source>
</evidence>
<protein>
    <submittedName>
        <fullName evidence="3">Uncharacterized protein</fullName>
    </submittedName>
</protein>
<keyword evidence="4" id="KW-1185">Reference proteome</keyword>
<evidence type="ECO:0000313" key="3">
    <source>
        <dbReference type="EMBL" id="MBB5371985.1"/>
    </source>
</evidence>
<feature type="coiled-coil region" evidence="1">
    <location>
        <begin position="66"/>
        <end position="100"/>
    </location>
</feature>
<proteinExistence type="predicted"/>
<evidence type="ECO:0000313" key="4">
    <source>
        <dbReference type="Proteomes" id="UP000553706"/>
    </source>
</evidence>
<dbReference type="Proteomes" id="UP000553706">
    <property type="component" value="Unassembled WGS sequence"/>
</dbReference>
<reference evidence="3 4" key="1">
    <citation type="submission" date="2020-08" db="EMBL/GenBank/DDBJ databases">
        <title>Genomic Encyclopedia of Type Strains, Phase IV (KMG-IV): sequencing the most valuable type-strain genomes for metagenomic binning, comparative biology and taxonomic classification.</title>
        <authorList>
            <person name="Goeker M."/>
        </authorList>
    </citation>
    <scope>NUCLEOTIDE SEQUENCE [LARGE SCALE GENOMIC DNA]</scope>
    <source>
        <strain evidence="3 4">DSM 27026</strain>
    </source>
</reference>
<feature type="region of interest" description="Disordered" evidence="2">
    <location>
        <begin position="121"/>
        <end position="153"/>
    </location>
</feature>
<name>A0A840VFJ0_9PROT</name>
<dbReference type="EMBL" id="JACHFJ010000001">
    <property type="protein sequence ID" value="MBB5371985.1"/>
    <property type="molecule type" value="Genomic_DNA"/>
</dbReference>
<dbReference type="AlphaFoldDB" id="A0A840VFJ0"/>
<sequence length="478" mass="50707">MDSGDFKQQSFSGAVCGVISPDLPWDRLCVPAVSVFSMSFAMALAMAGPSHAESVQDKITTLAASIAAQQAKLNQEELQLEQQSLELNRQQQLLDNEMSNLRGAGEVSKTKVKVPADTTEYTAPAPATDQPAQAPTQPVGAEQQQAQQENQDQQTKVILQSSTVLSGTGGVLTPKGQLLLDPSVEYDYWTQNQLNLNGFTIIPGITFGNIYISRVDQRFLTAALTARYGVTDNLEINLKIPVVGAFGSMTAQAAGPNAIPVHTSQTNGDIGDIQLGASYQFNSGDNGWPVFVGNLMFKTATGQSPYDVPIYSSASTNQTASDQLLLGVPKKLPTGTGFYSLEPSLTVFYATAPGVLFGNLQFVQSFGSHFDIPNPGGGPAVHEYLKPGQAVAGTFGIGFALNDKASMTFSYQEEHVFASSAGGRQIAGSAYDFGTFNFGLGYAITPMTNLNIGVGIGVGPYAPAAKILVELPTRFNLF</sequence>